<evidence type="ECO:0000256" key="7">
    <source>
        <dbReference type="HAMAP-Rule" id="MF_00672"/>
    </source>
</evidence>
<feature type="transmembrane region" description="Helical" evidence="7">
    <location>
        <begin position="36"/>
        <end position="59"/>
    </location>
</feature>
<dbReference type="InterPro" id="IPR017039">
    <property type="entry name" value="Virul_fac_BrkB"/>
</dbReference>
<dbReference type="InterPro" id="IPR023679">
    <property type="entry name" value="UPF0761_bac"/>
</dbReference>
<comment type="subcellular location">
    <subcellularLocation>
        <location evidence="1 7">Cell membrane</location>
        <topology evidence="1 7">Multi-pass membrane protein</topology>
    </subcellularLocation>
</comment>
<reference evidence="8" key="1">
    <citation type="submission" date="2021-01" db="EMBL/GenBank/DDBJ databases">
        <title>Genome sequence of strain Noviherbaspirillum sp. DKR-6.</title>
        <authorList>
            <person name="Chaudhary D.K."/>
        </authorList>
    </citation>
    <scope>NUCLEOTIDE SEQUENCE</scope>
    <source>
        <strain evidence="8">DKR-6</strain>
    </source>
</reference>
<dbReference type="HAMAP" id="MF_00672">
    <property type="entry name" value="UPF0761"/>
    <property type="match status" value="1"/>
</dbReference>
<feature type="transmembrane region" description="Helical" evidence="7">
    <location>
        <begin position="257"/>
        <end position="279"/>
    </location>
</feature>
<accession>A0A934W5L7</accession>
<keyword evidence="2 7" id="KW-1003">Cell membrane</keyword>
<keyword evidence="5 7" id="KW-1133">Transmembrane helix</keyword>
<proteinExistence type="inferred from homology"/>
<gene>
    <name evidence="8" type="ORF">JJB74_05530</name>
</gene>
<evidence type="ECO:0000256" key="1">
    <source>
        <dbReference type="ARBA" id="ARBA00004651"/>
    </source>
</evidence>
<protein>
    <recommendedName>
        <fullName evidence="7">UPF0761 membrane protein JJB74_05530</fullName>
    </recommendedName>
</protein>
<dbReference type="NCBIfam" id="TIGR00765">
    <property type="entry name" value="yihY_not_rbn"/>
    <property type="match status" value="1"/>
</dbReference>
<keyword evidence="6 7" id="KW-0472">Membrane</keyword>
<dbReference type="AlphaFoldDB" id="A0A934W5L7"/>
<evidence type="ECO:0000256" key="6">
    <source>
        <dbReference type="ARBA" id="ARBA00023136"/>
    </source>
</evidence>
<dbReference type="PANTHER" id="PTHR30213">
    <property type="entry name" value="INNER MEMBRANE PROTEIN YHJD"/>
    <property type="match status" value="1"/>
</dbReference>
<feature type="transmembrane region" description="Helical" evidence="7">
    <location>
        <begin position="143"/>
        <end position="163"/>
    </location>
</feature>
<evidence type="ECO:0000256" key="2">
    <source>
        <dbReference type="ARBA" id="ARBA00022475"/>
    </source>
</evidence>
<keyword evidence="9" id="KW-1185">Reference proteome</keyword>
<evidence type="ECO:0000313" key="8">
    <source>
        <dbReference type="EMBL" id="MBK4734065.1"/>
    </source>
</evidence>
<name>A0A934W5L7_9BURK</name>
<feature type="transmembrane region" description="Helical" evidence="7">
    <location>
        <begin position="216"/>
        <end position="237"/>
    </location>
</feature>
<dbReference type="GO" id="GO:0005886">
    <property type="term" value="C:plasma membrane"/>
    <property type="evidence" value="ECO:0007669"/>
    <property type="project" value="UniProtKB-SubCell"/>
</dbReference>
<comment type="caution">
    <text evidence="8">The sequence shown here is derived from an EMBL/GenBank/DDBJ whole genome shotgun (WGS) entry which is preliminary data.</text>
</comment>
<dbReference type="PANTHER" id="PTHR30213:SF0">
    <property type="entry name" value="UPF0761 MEMBRANE PROTEIN YIHY"/>
    <property type="match status" value="1"/>
</dbReference>
<evidence type="ECO:0000256" key="3">
    <source>
        <dbReference type="ARBA" id="ARBA00022519"/>
    </source>
</evidence>
<dbReference type="RefSeq" id="WP_200590844.1">
    <property type="nucleotide sequence ID" value="NZ_JAEPBG010000002.1"/>
</dbReference>
<keyword evidence="3" id="KW-0997">Cell inner membrane</keyword>
<evidence type="ECO:0000256" key="4">
    <source>
        <dbReference type="ARBA" id="ARBA00022692"/>
    </source>
</evidence>
<evidence type="ECO:0000313" key="9">
    <source>
        <dbReference type="Proteomes" id="UP000622890"/>
    </source>
</evidence>
<comment type="similarity">
    <text evidence="7">Belongs to the UPF0761 family.</text>
</comment>
<dbReference type="EMBL" id="JAEPBG010000002">
    <property type="protein sequence ID" value="MBK4734065.1"/>
    <property type="molecule type" value="Genomic_DNA"/>
</dbReference>
<evidence type="ECO:0000256" key="5">
    <source>
        <dbReference type="ARBA" id="ARBA00022989"/>
    </source>
</evidence>
<organism evidence="8 9">
    <name type="scientific">Noviherbaspirillum pedocola</name>
    <dbReference type="NCBI Taxonomy" id="2801341"/>
    <lineage>
        <taxon>Bacteria</taxon>
        <taxon>Pseudomonadati</taxon>
        <taxon>Pseudomonadota</taxon>
        <taxon>Betaproteobacteria</taxon>
        <taxon>Burkholderiales</taxon>
        <taxon>Oxalobacteraceae</taxon>
        <taxon>Noviherbaspirillum</taxon>
    </lineage>
</organism>
<dbReference type="Pfam" id="PF03631">
    <property type="entry name" value="Virul_fac_BrkB"/>
    <property type="match status" value="1"/>
</dbReference>
<sequence>MRFVESPLPADQPHLRMRDLLLFAMRRLREERLPQVAGSLTFTMVLALVPLLTIAFAIFTTFPLFNAFRDALESYLLRNLMPPGIANTILNYLNQFARQATKLSAVGAVALILTAVAMIGTVDRTLNRIWRVRAERPFVQRILMYWAVITLGPLLIGVSFSLTGYLFTATNGMVKRIPLLGELAYGLLSLGLSCGAFTLLYLVVPNRLVRPTDAAWGGLFAALAFEVTKRLFALFIGRFPTYTVLYGTLAAVPLFLVWVYLGWLITLVGAVISAALPVVRHERWWHQPTPGGVFLDAVALLEVLYQARHDAFAAVDANTLRQRTRIGFDESEQLLQQMLDAGWVARLHTEAPARLPLGRRRDQGQDRWTLLVNPEQLRLADVYRLFAFAAIDTPMAQRVEAAVEAGLAATLAEAFSPLPANASVFPRKAV</sequence>
<keyword evidence="4 7" id="KW-0812">Transmembrane</keyword>
<dbReference type="Proteomes" id="UP000622890">
    <property type="component" value="Unassembled WGS sequence"/>
</dbReference>
<feature type="transmembrane region" description="Helical" evidence="7">
    <location>
        <begin position="183"/>
        <end position="204"/>
    </location>
</feature>
<feature type="transmembrane region" description="Helical" evidence="7">
    <location>
        <begin position="103"/>
        <end position="122"/>
    </location>
</feature>